<feature type="transmembrane region" description="Helical" evidence="7">
    <location>
        <begin position="129"/>
        <end position="149"/>
    </location>
</feature>
<dbReference type="PANTHER" id="PTHR43386">
    <property type="entry name" value="OLIGOPEPTIDE TRANSPORT SYSTEM PERMEASE PROTEIN APPC"/>
    <property type="match status" value="1"/>
</dbReference>
<comment type="similarity">
    <text evidence="7">Belongs to the binding-protein-dependent transport system permease family.</text>
</comment>
<reference evidence="9 10" key="1">
    <citation type="submission" date="2018-08" db="EMBL/GenBank/DDBJ databases">
        <title>A genome reference for cultivated species of the human gut microbiota.</title>
        <authorList>
            <person name="Zou Y."/>
            <person name="Xue W."/>
            <person name="Luo G."/>
        </authorList>
    </citation>
    <scope>NUCLEOTIDE SEQUENCE [LARGE SCALE GENOMIC DNA]</scope>
    <source>
        <strain evidence="9 10">AM07-24</strain>
    </source>
</reference>
<dbReference type="CDD" id="cd06261">
    <property type="entry name" value="TM_PBP2"/>
    <property type="match status" value="1"/>
</dbReference>
<keyword evidence="6 7" id="KW-0472">Membrane</keyword>
<dbReference type="InterPro" id="IPR025966">
    <property type="entry name" value="OppC_N"/>
</dbReference>
<evidence type="ECO:0000256" key="3">
    <source>
        <dbReference type="ARBA" id="ARBA00022475"/>
    </source>
</evidence>
<dbReference type="EMBL" id="QRMS01000001">
    <property type="protein sequence ID" value="RHJ90079.1"/>
    <property type="molecule type" value="Genomic_DNA"/>
</dbReference>
<dbReference type="InterPro" id="IPR050366">
    <property type="entry name" value="BP-dependent_transpt_permease"/>
</dbReference>
<dbReference type="PROSITE" id="PS50928">
    <property type="entry name" value="ABC_TM1"/>
    <property type="match status" value="1"/>
</dbReference>
<keyword evidence="2 7" id="KW-0813">Transport</keyword>
<evidence type="ECO:0000256" key="6">
    <source>
        <dbReference type="ARBA" id="ARBA00023136"/>
    </source>
</evidence>
<gene>
    <name evidence="9" type="ORF">DW099_00565</name>
</gene>
<proteinExistence type="inferred from homology"/>
<feature type="domain" description="ABC transmembrane type-1" evidence="8">
    <location>
        <begin position="89"/>
        <end position="279"/>
    </location>
</feature>
<feature type="transmembrane region" description="Helical" evidence="7">
    <location>
        <begin position="92"/>
        <end position="117"/>
    </location>
</feature>
<dbReference type="GO" id="GO:0055085">
    <property type="term" value="P:transmembrane transport"/>
    <property type="evidence" value="ECO:0007669"/>
    <property type="project" value="InterPro"/>
</dbReference>
<sequence length="290" mass="31765">MNRLPKKNRLENARKLWYKFSLNKVSVAGLAIILIILLIAVFYEFIAPYPEDIGSVVKFNEANQGPSLSHLMGTDTTGRDIFSRICYAFRGAFTMGIGCLAVVVPLGGILGLIAGYFNGRFISNFIMRLADVFLALPALILVMCVSSIMKPTLMNAMLALCVSWWPWYTRLVNNIVVSSRNEVYIRAAEVTGSSNAHILFREILPNALGPVLTKVTLDMGWAIMAGATLSYLGMGEQPPTPSLGAMVSDGVAYLPDQWWMSIFPALAIMLIVLGFNLAGDGIKDMLSDNE</sequence>
<evidence type="ECO:0000256" key="5">
    <source>
        <dbReference type="ARBA" id="ARBA00022989"/>
    </source>
</evidence>
<evidence type="ECO:0000256" key="7">
    <source>
        <dbReference type="RuleBase" id="RU363032"/>
    </source>
</evidence>
<comment type="caution">
    <text evidence="9">The sequence shown here is derived from an EMBL/GenBank/DDBJ whole genome shotgun (WGS) entry which is preliminary data.</text>
</comment>
<keyword evidence="5 7" id="KW-1133">Transmembrane helix</keyword>
<dbReference type="InterPro" id="IPR035906">
    <property type="entry name" value="MetI-like_sf"/>
</dbReference>
<organism evidence="9 10">
    <name type="scientific">Emergencia timonensis</name>
    <dbReference type="NCBI Taxonomy" id="1776384"/>
    <lineage>
        <taxon>Bacteria</taxon>
        <taxon>Bacillati</taxon>
        <taxon>Bacillota</taxon>
        <taxon>Clostridia</taxon>
        <taxon>Peptostreptococcales</taxon>
        <taxon>Anaerovoracaceae</taxon>
        <taxon>Emergencia</taxon>
    </lineage>
</organism>
<dbReference type="PANTHER" id="PTHR43386:SF1">
    <property type="entry name" value="D,D-DIPEPTIDE TRANSPORT SYSTEM PERMEASE PROTEIN DDPC-RELATED"/>
    <property type="match status" value="1"/>
</dbReference>
<name>A0A415E8K8_9FIRM</name>
<evidence type="ECO:0000256" key="1">
    <source>
        <dbReference type="ARBA" id="ARBA00004651"/>
    </source>
</evidence>
<evidence type="ECO:0000256" key="2">
    <source>
        <dbReference type="ARBA" id="ARBA00022448"/>
    </source>
</evidence>
<evidence type="ECO:0000259" key="8">
    <source>
        <dbReference type="PROSITE" id="PS50928"/>
    </source>
</evidence>
<dbReference type="OrthoDB" id="9797852at2"/>
<feature type="transmembrane region" description="Helical" evidence="7">
    <location>
        <begin position="258"/>
        <end position="278"/>
    </location>
</feature>
<dbReference type="GO" id="GO:0005886">
    <property type="term" value="C:plasma membrane"/>
    <property type="evidence" value="ECO:0007669"/>
    <property type="project" value="UniProtKB-SubCell"/>
</dbReference>
<accession>A0A415E8K8</accession>
<dbReference type="Proteomes" id="UP000284841">
    <property type="component" value="Unassembled WGS sequence"/>
</dbReference>
<dbReference type="Gene3D" id="1.10.3720.10">
    <property type="entry name" value="MetI-like"/>
    <property type="match status" value="1"/>
</dbReference>
<keyword evidence="4 7" id="KW-0812">Transmembrane</keyword>
<evidence type="ECO:0000256" key="4">
    <source>
        <dbReference type="ARBA" id="ARBA00022692"/>
    </source>
</evidence>
<dbReference type="STRING" id="1776384.GCA_900086585_02336"/>
<evidence type="ECO:0000313" key="9">
    <source>
        <dbReference type="EMBL" id="RHJ90079.1"/>
    </source>
</evidence>
<dbReference type="Pfam" id="PF00528">
    <property type="entry name" value="BPD_transp_1"/>
    <property type="match status" value="1"/>
</dbReference>
<evidence type="ECO:0000313" key="10">
    <source>
        <dbReference type="Proteomes" id="UP000284841"/>
    </source>
</evidence>
<feature type="transmembrane region" description="Helical" evidence="7">
    <location>
        <begin position="21"/>
        <end position="43"/>
    </location>
</feature>
<protein>
    <submittedName>
        <fullName evidence="9">ABC transporter permease</fullName>
    </submittedName>
</protein>
<keyword evidence="3" id="KW-1003">Cell membrane</keyword>
<dbReference type="InterPro" id="IPR000515">
    <property type="entry name" value="MetI-like"/>
</dbReference>
<dbReference type="Pfam" id="PF12911">
    <property type="entry name" value="OppC_N"/>
    <property type="match status" value="1"/>
</dbReference>
<keyword evidence="10" id="KW-1185">Reference proteome</keyword>
<comment type="subcellular location">
    <subcellularLocation>
        <location evidence="1 7">Cell membrane</location>
        <topology evidence="1 7">Multi-pass membrane protein</topology>
    </subcellularLocation>
</comment>
<dbReference type="AlphaFoldDB" id="A0A415E8K8"/>
<dbReference type="SUPFAM" id="SSF161098">
    <property type="entry name" value="MetI-like"/>
    <property type="match status" value="1"/>
</dbReference>